<dbReference type="EMBL" id="CP047166">
    <property type="protein sequence ID" value="QRF67444.1"/>
    <property type="molecule type" value="Genomic_DNA"/>
</dbReference>
<reference evidence="1 2" key="1">
    <citation type="submission" date="2019-12" db="EMBL/GenBank/DDBJ databases">
        <title>Complete Genome Sequence of a Quorum-Sensing Bacterium,Rhodobacteraceae bacterium C31, Isolated from a marine microalgae symbiotic bacteria.</title>
        <authorList>
            <person name="Zhang Y."/>
        </authorList>
    </citation>
    <scope>NUCLEOTIDE SEQUENCE [LARGE SCALE GENOMIC DNA]</scope>
    <source>
        <strain evidence="1 2">C31</strain>
    </source>
</reference>
<protein>
    <recommendedName>
        <fullName evidence="3">Phasin domain-containing protein</fullName>
    </recommendedName>
</protein>
<dbReference type="RefSeq" id="WP_023851293.1">
    <property type="nucleotide sequence ID" value="NZ_CP047166.1"/>
</dbReference>
<evidence type="ECO:0000313" key="1">
    <source>
        <dbReference type="EMBL" id="QRF67444.1"/>
    </source>
</evidence>
<sequence length="75" mass="8005">MFPLMTLPQQMMLASMRATQAYFVTYVATSLRLMAQGHAASEEVAGTVAAAEEVNLATQDALRAAAKDKCDSLPV</sequence>
<accession>A0ABX7FAD1</accession>
<proteinExistence type="predicted"/>
<organism evidence="1 2">
    <name type="scientific">Ponticoccus alexandrii</name>
    <dbReference type="NCBI Taxonomy" id="1943633"/>
    <lineage>
        <taxon>Bacteria</taxon>
        <taxon>Pseudomonadati</taxon>
        <taxon>Pseudomonadota</taxon>
        <taxon>Alphaproteobacteria</taxon>
        <taxon>Rhodobacterales</taxon>
        <taxon>Roseobacteraceae</taxon>
        <taxon>Ponticoccus</taxon>
    </lineage>
</organism>
<name>A0ABX7FAD1_9RHOB</name>
<gene>
    <name evidence="1" type="ORF">GQA70_14685</name>
</gene>
<evidence type="ECO:0000313" key="2">
    <source>
        <dbReference type="Proteomes" id="UP000596387"/>
    </source>
</evidence>
<dbReference type="Proteomes" id="UP000596387">
    <property type="component" value="Chromosome"/>
</dbReference>
<evidence type="ECO:0008006" key="3">
    <source>
        <dbReference type="Google" id="ProtNLM"/>
    </source>
</evidence>
<keyword evidence="2" id="KW-1185">Reference proteome</keyword>